<dbReference type="Pfam" id="PF26382">
    <property type="entry name" value="BREX_PglY_6th"/>
    <property type="match status" value="1"/>
</dbReference>
<feature type="domain" description="ATPase PglY 5th" evidence="3">
    <location>
        <begin position="840"/>
        <end position="938"/>
    </location>
</feature>
<dbReference type="EMBL" id="VDGE01000001">
    <property type="protein sequence ID" value="TNC78201.1"/>
    <property type="molecule type" value="Genomic_DNA"/>
</dbReference>
<proteinExistence type="predicted"/>
<evidence type="ECO:0000313" key="6">
    <source>
        <dbReference type="Proteomes" id="UP000305681"/>
    </source>
</evidence>
<evidence type="ECO:0000256" key="1">
    <source>
        <dbReference type="SAM" id="Coils"/>
    </source>
</evidence>
<keyword evidence="1" id="KW-0175">Coiled coil</keyword>
<dbReference type="InterPro" id="IPR058747">
    <property type="entry name" value="PglY_C"/>
</dbReference>
<comment type="caution">
    <text evidence="5">The sequence shown here is derived from an EMBL/GenBank/DDBJ whole genome shotgun (WGS) entry which is preliminary data.</text>
</comment>
<name>A0A5C4NTG5_9BURK</name>
<evidence type="ECO:0000256" key="2">
    <source>
        <dbReference type="SAM" id="MobiDB-lite"/>
    </source>
</evidence>
<protein>
    <submittedName>
        <fullName evidence="5">Phage resistance protein</fullName>
    </submittedName>
</protein>
<evidence type="ECO:0000259" key="3">
    <source>
        <dbReference type="Pfam" id="PF26381"/>
    </source>
</evidence>
<feature type="region of interest" description="Disordered" evidence="2">
    <location>
        <begin position="1150"/>
        <end position="1174"/>
    </location>
</feature>
<evidence type="ECO:0000259" key="4">
    <source>
        <dbReference type="Pfam" id="PF26382"/>
    </source>
</evidence>
<feature type="coiled-coil region" evidence="1">
    <location>
        <begin position="1123"/>
        <end position="1150"/>
    </location>
</feature>
<evidence type="ECO:0000313" key="5">
    <source>
        <dbReference type="EMBL" id="TNC78201.1"/>
    </source>
</evidence>
<feature type="compositionally biased region" description="Pro residues" evidence="2">
    <location>
        <begin position="1151"/>
        <end position="1173"/>
    </location>
</feature>
<feature type="domain" description="ATPase PglY C-terminal" evidence="4">
    <location>
        <begin position="980"/>
        <end position="1153"/>
    </location>
</feature>
<dbReference type="Pfam" id="PF26381">
    <property type="entry name" value="BREX_PglY_5th"/>
    <property type="match status" value="1"/>
</dbReference>
<dbReference type="Proteomes" id="UP000305681">
    <property type="component" value="Unassembled WGS sequence"/>
</dbReference>
<dbReference type="RefSeq" id="WP_139089367.1">
    <property type="nucleotide sequence ID" value="NZ_VDGE01000001.1"/>
</dbReference>
<dbReference type="InterPro" id="IPR058748">
    <property type="entry name" value="PglY_5th"/>
</dbReference>
<accession>A0A5C4NTG5</accession>
<gene>
    <name evidence="5" type="ORF">FHI69_02570</name>
</gene>
<organism evidence="5 6">
    <name type="scientific">Janthinobacterium lividum</name>
    <dbReference type="NCBI Taxonomy" id="29581"/>
    <lineage>
        <taxon>Bacteria</taxon>
        <taxon>Pseudomonadati</taxon>
        <taxon>Pseudomonadota</taxon>
        <taxon>Betaproteobacteria</taxon>
        <taxon>Burkholderiales</taxon>
        <taxon>Oxalobacteraceae</taxon>
        <taxon>Janthinobacterium</taxon>
    </lineage>
</organism>
<reference evidence="5 6" key="1">
    <citation type="submission" date="2019-06" db="EMBL/GenBank/DDBJ databases">
        <title>Genome sequence of Janthinobacterium lividum UCD_MED1.</title>
        <authorList>
            <person name="De Leon M.E."/>
            <person name="Jospin G."/>
        </authorList>
    </citation>
    <scope>NUCLEOTIDE SEQUENCE [LARGE SCALE GENOMIC DNA]</scope>
    <source>
        <strain evidence="5 6">UCD_MED1</strain>
    </source>
</reference>
<dbReference type="AlphaFoldDB" id="A0A5C4NTG5"/>
<sequence length="1228" mass="135312">MTFIRDLINIPERVHQGDFVLKLTEGVTHADATLRDYVVTPQLVDSFDNALGFIKQSVESGGSKAAYLHGSFGAGKSHFMAVLNLMLAGSTQARSIPELANVVARHSWTHGKKFLLVPYHMIGARDMESAILGQYADFIRQLHPDAPVPGFYLAEGLFGDAQRMREQIGDTAFFGKLNSGGNAALTSADNSGGWGDFEAGWDAVSFDAAMLEAPNGTERSRLVGDLITHFFSAYRTLSGNGESFVSLDDGLSIMTRHAQSLGYDAVILFLDELVLWLASHAADVGFVSREGTKLVKLVEATNADRPIPLVSFVARQRDLRDLVGESQSGAVQAQFSDVLRHWEARFHRITLEDRNLPSIAEKRVLRPINEAARLTLQAAFEDILKMRKDVMETLLTTSSDRDMFRKVYPFSPALVQTLIAVSAALQRERTALKLMMQLLVDRRADLELGQLIPVGDLYDAICEGDEPFSEGMRLHFDNAKRLYTQKLLPMLERQHKVTDEAIRLGQADAGAAKNLRNDARILKTLLLAALVPEVESLKGLTGPRLAALNHGTFKSPIPGREAADILRKCRDWASEIGEIKVTEDASPVVSLQVTGIDIEPIVRAAGAQDNSGNRRKKIREALFGELGIDDNGVLFTTYSFSWRGTRREVELLYENVREMTDERLRGRPGAWTVVLDFPFDEANFSSADDNARLSDYRGGDTQTLVWLPSFFSAKALSDLGRLVVLDYILSGDRFENQAGHLSFVDRVQAKALAKNQLDQLRIKLRSQLEVAFGISTEPRDAVDNVLSADQQFRSLDTTLSLRPPVGASFKEAFDDLLGKLFKHQYPAHPEFDVDVRPPLIRKIWPEVQRAIEAPDRRGLVQDPGLRKLVRAIVNPCQLGQMGETHLLIGDQWRSRFLQSHAQDGGATMTVAKMRQWIDQPSPMGLPLELQNLIIMSFAAMTNRRFLLRGGPIEPSTDSLADELELREQALPVAAHWATAVHRASILFGLTVPQTLNAGNVGRLVDEVRRETGARRDSVGRLVSTLRDRAARYHASMHERVRTSESALALLATLHAASDTDLVEVLANAAVETSEAALGRSIGQALSVVDALNNAKWNIFDAISDLQDHRRVAATAITARLSEALGSEEHVIALKSKLEELERDAVRLLTVAPPPPPPPGPTPPGPAPIPPVPPQVTAGSTTLVEEAQQLDLDSAAAALLLNALKERFNGDHELELSLSWRIARRSPQQ</sequence>